<accession>A0ABT1HLG0</accession>
<evidence type="ECO:0000313" key="2">
    <source>
        <dbReference type="EMBL" id="MCP2178739.1"/>
    </source>
</evidence>
<protein>
    <recommendedName>
        <fullName evidence="4">ATP/GTP-binding protein</fullName>
    </recommendedName>
</protein>
<organism evidence="2 3">
    <name type="scientific">Williamsia maris</name>
    <dbReference type="NCBI Taxonomy" id="72806"/>
    <lineage>
        <taxon>Bacteria</taxon>
        <taxon>Bacillati</taxon>
        <taxon>Actinomycetota</taxon>
        <taxon>Actinomycetes</taxon>
        <taxon>Mycobacteriales</taxon>
        <taxon>Nocardiaceae</taxon>
        <taxon>Williamsia</taxon>
    </lineage>
</organism>
<evidence type="ECO:0000256" key="1">
    <source>
        <dbReference type="SAM" id="MobiDB-lite"/>
    </source>
</evidence>
<dbReference type="RefSeq" id="WP_253663599.1">
    <property type="nucleotide sequence ID" value="NZ_BAAAJQ010000002.1"/>
</dbReference>
<reference evidence="2 3" key="1">
    <citation type="submission" date="2022-06" db="EMBL/GenBank/DDBJ databases">
        <title>Genomic Encyclopedia of Archaeal and Bacterial Type Strains, Phase II (KMG-II): from individual species to whole genera.</title>
        <authorList>
            <person name="Goeker M."/>
        </authorList>
    </citation>
    <scope>NUCLEOTIDE SEQUENCE [LARGE SCALE GENOMIC DNA]</scope>
    <source>
        <strain evidence="2 3">DSM 44693</strain>
    </source>
</reference>
<gene>
    <name evidence="2" type="ORF">LX13_004580</name>
</gene>
<dbReference type="Proteomes" id="UP001206895">
    <property type="component" value="Unassembled WGS sequence"/>
</dbReference>
<comment type="caution">
    <text evidence="2">The sequence shown here is derived from an EMBL/GenBank/DDBJ whole genome shotgun (WGS) entry which is preliminary data.</text>
</comment>
<evidence type="ECO:0008006" key="4">
    <source>
        <dbReference type="Google" id="ProtNLM"/>
    </source>
</evidence>
<sequence length="96" mass="10576">MPRHNRRDRPPPRAASAGPLHRVESGPAGYEVDHHVRPISGAAATKTYLCPGCNHSILPGIAHIVAWPVDDRGGDDRRHWHTGCWRGRGGRTGYRS</sequence>
<keyword evidence="3" id="KW-1185">Reference proteome</keyword>
<name>A0ABT1HLG0_9NOCA</name>
<feature type="region of interest" description="Disordered" evidence="1">
    <location>
        <begin position="1"/>
        <end position="32"/>
    </location>
</feature>
<dbReference type="EMBL" id="JAMTCJ010000004">
    <property type="protein sequence ID" value="MCP2178739.1"/>
    <property type="molecule type" value="Genomic_DNA"/>
</dbReference>
<proteinExistence type="predicted"/>
<evidence type="ECO:0000313" key="3">
    <source>
        <dbReference type="Proteomes" id="UP001206895"/>
    </source>
</evidence>